<dbReference type="PANTHER" id="PTHR43334:SF1">
    <property type="entry name" value="3-HYDROXYPROPIONATE--COA LIGASE [ADP-FORMING]"/>
    <property type="match status" value="1"/>
</dbReference>
<keyword evidence="5 6" id="KW-0067">ATP-binding</keyword>
<dbReference type="Gene3D" id="3.30.470.20">
    <property type="entry name" value="ATP-grasp fold, B domain"/>
    <property type="match status" value="1"/>
</dbReference>
<evidence type="ECO:0000256" key="5">
    <source>
        <dbReference type="ARBA" id="ARBA00022840"/>
    </source>
</evidence>
<dbReference type="EMBL" id="QGMY01000002">
    <property type="protein sequence ID" value="PWR74403.1"/>
    <property type="molecule type" value="Genomic_DNA"/>
</dbReference>
<dbReference type="SUPFAM" id="SSF56059">
    <property type="entry name" value="Glutathione synthetase ATP-binding domain-like"/>
    <property type="match status" value="1"/>
</dbReference>
<feature type="domain" description="ATP-grasp" evidence="7">
    <location>
        <begin position="12"/>
        <end position="63"/>
    </location>
</feature>
<dbReference type="InterPro" id="IPR032875">
    <property type="entry name" value="Succ_CoA_lig_flav_dom"/>
</dbReference>
<dbReference type="GO" id="GO:0043758">
    <property type="term" value="F:acetate-CoA ligase (ADP-forming) activity"/>
    <property type="evidence" value="ECO:0007669"/>
    <property type="project" value="UniProtKB-EC"/>
</dbReference>
<dbReference type="Pfam" id="PF13549">
    <property type="entry name" value="ATP-grasp_5"/>
    <property type="match status" value="1"/>
</dbReference>
<protein>
    <recommendedName>
        <fullName evidence="2">acetate--CoA ligase (ADP-forming)</fullName>
        <ecNumber evidence="2">6.2.1.13</ecNumber>
    </recommendedName>
</protein>
<dbReference type="InterPro" id="IPR036291">
    <property type="entry name" value="NAD(P)-bd_dom_sf"/>
</dbReference>
<keyword evidence="3" id="KW-0436">Ligase</keyword>
<evidence type="ECO:0000313" key="9">
    <source>
        <dbReference type="Proteomes" id="UP000245657"/>
    </source>
</evidence>
<dbReference type="InterPro" id="IPR003781">
    <property type="entry name" value="CoA-bd"/>
</dbReference>
<comment type="caution">
    <text evidence="8">The sequence shown here is derived from an EMBL/GenBank/DDBJ whole genome shotgun (WGS) entry which is preliminary data.</text>
</comment>
<dbReference type="InterPro" id="IPR013815">
    <property type="entry name" value="ATP_grasp_subdomain_1"/>
</dbReference>
<evidence type="ECO:0000256" key="2">
    <source>
        <dbReference type="ARBA" id="ARBA00012957"/>
    </source>
</evidence>
<evidence type="ECO:0000256" key="3">
    <source>
        <dbReference type="ARBA" id="ARBA00022598"/>
    </source>
</evidence>
<dbReference type="FunFam" id="3.30.1490.20:FF:000020">
    <property type="entry name" value="Protein lysine acetyltransferase"/>
    <property type="match status" value="1"/>
</dbReference>
<dbReference type="SUPFAM" id="SSF52210">
    <property type="entry name" value="Succinyl-CoA synthetase domains"/>
    <property type="match status" value="2"/>
</dbReference>
<accession>A0A2V2NGF0</accession>
<keyword evidence="9" id="KW-1185">Reference proteome</keyword>
<evidence type="ECO:0000256" key="4">
    <source>
        <dbReference type="ARBA" id="ARBA00022741"/>
    </source>
</evidence>
<evidence type="ECO:0000256" key="6">
    <source>
        <dbReference type="PROSITE-ProRule" id="PRU00409"/>
    </source>
</evidence>
<dbReference type="SUPFAM" id="SSF51735">
    <property type="entry name" value="NAD(P)-binding Rossmann-fold domains"/>
    <property type="match status" value="1"/>
</dbReference>
<dbReference type="RefSeq" id="WP_109967682.1">
    <property type="nucleotide sequence ID" value="NZ_CP176093.1"/>
</dbReference>
<dbReference type="OrthoDB" id="18103at2157"/>
<dbReference type="GeneID" id="97549790"/>
<organism evidence="8 9">
    <name type="scientific">Methanospirillum lacunae</name>
    <dbReference type="NCBI Taxonomy" id="668570"/>
    <lineage>
        <taxon>Archaea</taxon>
        <taxon>Methanobacteriati</taxon>
        <taxon>Methanobacteriota</taxon>
        <taxon>Stenosarchaea group</taxon>
        <taxon>Methanomicrobia</taxon>
        <taxon>Methanomicrobiales</taxon>
        <taxon>Methanospirillaceae</taxon>
        <taxon>Methanospirillum</taxon>
    </lineage>
</organism>
<gene>
    <name evidence="8" type="ORF">DK846_04445</name>
</gene>
<name>A0A2V2NGF0_9EURY</name>
<dbReference type="InterPro" id="IPR051538">
    <property type="entry name" value="Acyl-CoA_Synth/Transferase"/>
</dbReference>
<dbReference type="GO" id="GO:0005524">
    <property type="term" value="F:ATP binding"/>
    <property type="evidence" value="ECO:0007669"/>
    <property type="project" value="UniProtKB-UniRule"/>
</dbReference>
<dbReference type="InterPro" id="IPR011761">
    <property type="entry name" value="ATP-grasp"/>
</dbReference>
<dbReference type="Pfam" id="PF13607">
    <property type="entry name" value="Succ_CoA_lig"/>
    <property type="match status" value="1"/>
</dbReference>
<dbReference type="Gene3D" id="3.40.50.261">
    <property type="entry name" value="Succinyl-CoA synthetase domains"/>
    <property type="match status" value="2"/>
</dbReference>
<dbReference type="Gene3D" id="3.40.50.720">
    <property type="entry name" value="NAD(P)-binding Rossmann-like Domain"/>
    <property type="match status" value="1"/>
</dbReference>
<dbReference type="AlphaFoldDB" id="A0A2V2NGF0"/>
<dbReference type="Proteomes" id="UP000245657">
    <property type="component" value="Unassembled WGS sequence"/>
</dbReference>
<dbReference type="PROSITE" id="PS50975">
    <property type="entry name" value="ATP_GRASP"/>
    <property type="match status" value="1"/>
</dbReference>
<dbReference type="SMART" id="SM00881">
    <property type="entry name" value="CoA_binding"/>
    <property type="match status" value="1"/>
</dbReference>
<proteinExistence type="predicted"/>
<evidence type="ECO:0000256" key="1">
    <source>
        <dbReference type="ARBA" id="ARBA00001619"/>
    </source>
</evidence>
<comment type="catalytic activity">
    <reaction evidence="1">
        <text>acetate + ATP + CoA = acetyl-CoA + ADP + phosphate</text>
        <dbReference type="Rhea" id="RHEA:15081"/>
        <dbReference type="ChEBI" id="CHEBI:30089"/>
        <dbReference type="ChEBI" id="CHEBI:30616"/>
        <dbReference type="ChEBI" id="CHEBI:43474"/>
        <dbReference type="ChEBI" id="CHEBI:57287"/>
        <dbReference type="ChEBI" id="CHEBI:57288"/>
        <dbReference type="ChEBI" id="CHEBI:456216"/>
        <dbReference type="EC" id="6.2.1.13"/>
    </reaction>
</comment>
<dbReference type="PANTHER" id="PTHR43334">
    <property type="entry name" value="ACETATE--COA LIGASE [ADP-FORMING]"/>
    <property type="match status" value="1"/>
</dbReference>
<dbReference type="GO" id="GO:0046872">
    <property type="term" value="F:metal ion binding"/>
    <property type="evidence" value="ECO:0007669"/>
    <property type="project" value="InterPro"/>
</dbReference>
<keyword evidence="4 6" id="KW-0547">Nucleotide-binding</keyword>
<sequence>MDRRLLTEKDGYELLTRYGIPVPAYRFVTTHEEAAVAAEDIGFPVVVKVVSGQIIHKTDAGGVVLHIASHEALVEALLDIDQKVATYDSQAVISGYLVEQEMKSGTELLIGGKIDSAFGKVLTVGMGGIFVELLHDFSMRVLPVDAPEYRAMIHEMAGYRLISGYRGHKPLDEQTLVDILEKIGRLFLEDERIVEFDINPLVLWDNGACAVDARIFIKSTPEKPQVTPQILSPVPDLLHPSSIAVVGASRTPGKVGYAVFRNLLNFQGELYPVNPNAGDILGKKVYPTISSIPSPVEMVVIATPAVTVPDIVKEAGEKGVKSAVILTAGFKETGDAGRELEEELLKVARETGIRIVGPNCLGIIIPPLDLNATFDVQSPLSGQIGFISQSGAIITTVLDWSISRRIGFSSVISVGNQTDMGFLEYLQVLDQDPHTYAVILYVEEIRDGHAFLAYAKNMRGRKPVIALKSGSSVRGREAASSHTGSLAGSYETYIAAFKQSGVIPAYSLAEAFDIARLVVSEGYPKGKRTIILTNAGGFGVLASDYAEKSAMEMITLSDQVIEELNSILPDSWSHKNPVDLLGDSNASRFARVFDVMIKYQHLWDIAVVITAPVAMMDPKNLAHEMIRLSRFTHSMVVGCLLGGDSMKSAIDMLGEAHIPNYQDLQDAFRTVGAILESCNLDSPTKPSP</sequence>
<evidence type="ECO:0000313" key="8">
    <source>
        <dbReference type="EMBL" id="PWR74403.1"/>
    </source>
</evidence>
<evidence type="ECO:0000259" key="7">
    <source>
        <dbReference type="PROSITE" id="PS50975"/>
    </source>
</evidence>
<reference evidence="8 9" key="1">
    <citation type="submission" date="2018-05" db="EMBL/GenBank/DDBJ databases">
        <title>Draft genome of Methanospirillum lacunae Ki8-1.</title>
        <authorList>
            <person name="Dueholm M.S."/>
            <person name="Nielsen P.H."/>
            <person name="Bakmann L.F."/>
            <person name="Otzen D.E."/>
        </authorList>
    </citation>
    <scope>NUCLEOTIDE SEQUENCE [LARGE SCALE GENOMIC DNA]</scope>
    <source>
        <strain evidence="8 9">Ki8-1</strain>
    </source>
</reference>
<dbReference type="InterPro" id="IPR016102">
    <property type="entry name" value="Succinyl-CoA_synth-like"/>
</dbReference>
<dbReference type="Gene3D" id="3.30.1490.20">
    <property type="entry name" value="ATP-grasp fold, A domain"/>
    <property type="match status" value="1"/>
</dbReference>
<dbReference type="EC" id="6.2.1.13" evidence="2"/>
<dbReference type="Pfam" id="PF13380">
    <property type="entry name" value="CoA_binding_2"/>
    <property type="match status" value="1"/>
</dbReference>